<sequence>MENLLAAWQEFVRGKKSKADVQEFDLRLMDNIFLLNSDLKSKIYKHGGYQAFNISDPKPRHIHKASVRDRLLHHALYRKLYPFFDKTFVADSFSCRLDKGTHKALNRFREFAYQASHNHTKTCWVLKCDIRKFFASIDHEVLKGILADYIPDTDIRVLLSEVIDSFSTTGGKGLPLGNLTSQLFCNICMNEFDQFVKHRLKAKNYIRYADDFIIMSSDKSWLISILPEVQGYLSERLKLALHPKKIFIKTLASGIDWLGWIHFPNHRVLRTVTKRRMLKRLKEYPTEESKQSYLGLLKHGCTHHLSQIIINSCQ</sequence>
<dbReference type="InterPro" id="IPR051083">
    <property type="entry name" value="GrpII_Intron_Splice-Mob/Def"/>
</dbReference>
<comment type="caution">
    <text evidence="2">The sequence shown here is derived from an EMBL/GenBank/DDBJ whole genome shotgun (WGS) entry which is preliminary data.</text>
</comment>
<dbReference type="PANTHER" id="PTHR34047">
    <property type="entry name" value="NUCLEAR INTRON MATURASE 1, MITOCHONDRIAL-RELATED"/>
    <property type="match status" value="1"/>
</dbReference>
<protein>
    <recommendedName>
        <fullName evidence="1">Reverse transcriptase domain-containing protein</fullName>
    </recommendedName>
</protein>
<dbReference type="InterPro" id="IPR000477">
    <property type="entry name" value="RT_dom"/>
</dbReference>
<dbReference type="InterPro" id="IPR043502">
    <property type="entry name" value="DNA/RNA_pol_sf"/>
</dbReference>
<dbReference type="CDD" id="cd01651">
    <property type="entry name" value="RT_G2_intron"/>
    <property type="match status" value="1"/>
</dbReference>
<gene>
    <name evidence="2" type="ORF">A2388_00290</name>
</gene>
<dbReference type="Proteomes" id="UP000177575">
    <property type="component" value="Unassembled WGS sequence"/>
</dbReference>
<proteinExistence type="predicted"/>
<dbReference type="SUPFAM" id="SSF56672">
    <property type="entry name" value="DNA/RNA polymerases"/>
    <property type="match status" value="1"/>
</dbReference>
<reference evidence="2 3" key="1">
    <citation type="journal article" date="2016" name="Nat. Commun.">
        <title>Thousands of microbial genomes shed light on interconnected biogeochemical processes in an aquifer system.</title>
        <authorList>
            <person name="Anantharaman K."/>
            <person name="Brown C.T."/>
            <person name="Hug L.A."/>
            <person name="Sharon I."/>
            <person name="Castelle C.J."/>
            <person name="Probst A.J."/>
            <person name="Thomas B.C."/>
            <person name="Singh A."/>
            <person name="Wilkins M.J."/>
            <person name="Karaoz U."/>
            <person name="Brodie E.L."/>
            <person name="Williams K.H."/>
            <person name="Hubbard S.S."/>
            <person name="Banfield J.F."/>
        </authorList>
    </citation>
    <scope>NUCLEOTIDE SEQUENCE [LARGE SCALE GENOMIC DNA]</scope>
</reference>
<feature type="domain" description="Reverse transcriptase" evidence="1">
    <location>
        <begin position="1"/>
        <end position="262"/>
    </location>
</feature>
<dbReference type="EMBL" id="MHTC01000030">
    <property type="protein sequence ID" value="OHA55018.1"/>
    <property type="molecule type" value="Genomic_DNA"/>
</dbReference>
<name>A0A1G2Q365_9BACT</name>
<evidence type="ECO:0000313" key="2">
    <source>
        <dbReference type="EMBL" id="OHA55018.1"/>
    </source>
</evidence>
<dbReference type="AlphaFoldDB" id="A0A1G2Q365"/>
<evidence type="ECO:0000259" key="1">
    <source>
        <dbReference type="PROSITE" id="PS50878"/>
    </source>
</evidence>
<dbReference type="Pfam" id="PF00078">
    <property type="entry name" value="RVT_1"/>
    <property type="match status" value="1"/>
</dbReference>
<dbReference type="PROSITE" id="PS50878">
    <property type="entry name" value="RT_POL"/>
    <property type="match status" value="1"/>
</dbReference>
<dbReference type="PANTHER" id="PTHR34047:SF8">
    <property type="entry name" value="PROTEIN YKFC"/>
    <property type="match status" value="1"/>
</dbReference>
<accession>A0A1G2Q365</accession>
<evidence type="ECO:0000313" key="3">
    <source>
        <dbReference type="Proteomes" id="UP000177575"/>
    </source>
</evidence>
<organism evidence="2 3">
    <name type="scientific">Candidatus Veblenbacteria bacterium RIFOXYB1_FULL_43_13</name>
    <dbReference type="NCBI Taxonomy" id="1802426"/>
    <lineage>
        <taxon>Bacteria</taxon>
        <taxon>Candidatus Vebleniibacteriota</taxon>
    </lineage>
</organism>